<dbReference type="AlphaFoldDB" id="A0A0F9CF50"/>
<sequence length="51" mass="5757">MHTKTTSDIIMAKESMKDILKRLKGKVDKETQLALRGGIRSMLKKGKKGKK</sequence>
<gene>
    <name evidence="1" type="ORF">LCGC14_2332950</name>
</gene>
<dbReference type="EMBL" id="LAZR01033574">
    <property type="protein sequence ID" value="KKL47699.1"/>
    <property type="molecule type" value="Genomic_DNA"/>
</dbReference>
<comment type="caution">
    <text evidence="1">The sequence shown here is derived from an EMBL/GenBank/DDBJ whole genome shotgun (WGS) entry which is preliminary data.</text>
</comment>
<name>A0A0F9CF50_9ZZZZ</name>
<evidence type="ECO:0000313" key="1">
    <source>
        <dbReference type="EMBL" id="KKL47699.1"/>
    </source>
</evidence>
<organism evidence="1">
    <name type="scientific">marine sediment metagenome</name>
    <dbReference type="NCBI Taxonomy" id="412755"/>
    <lineage>
        <taxon>unclassified sequences</taxon>
        <taxon>metagenomes</taxon>
        <taxon>ecological metagenomes</taxon>
    </lineage>
</organism>
<protein>
    <submittedName>
        <fullName evidence="1">Uncharacterized protein</fullName>
    </submittedName>
</protein>
<proteinExistence type="predicted"/>
<accession>A0A0F9CF50</accession>
<reference evidence="1" key="1">
    <citation type="journal article" date="2015" name="Nature">
        <title>Complex archaea that bridge the gap between prokaryotes and eukaryotes.</title>
        <authorList>
            <person name="Spang A."/>
            <person name="Saw J.H."/>
            <person name="Jorgensen S.L."/>
            <person name="Zaremba-Niedzwiedzka K."/>
            <person name="Martijn J."/>
            <person name="Lind A.E."/>
            <person name="van Eijk R."/>
            <person name="Schleper C."/>
            <person name="Guy L."/>
            <person name="Ettema T.J."/>
        </authorList>
    </citation>
    <scope>NUCLEOTIDE SEQUENCE</scope>
</reference>